<sequence length="477" mass="54477">MRDFSGLNPTVSSKDGWQKIDKTCRQAARDGLKYAWIDTCCIDKSSSAELSEAINSMFRWYKRAVICYVFLPDLTRFPGSEDEGELQASIEHCRWLTRSWTLQELIAPMHINFYNQDWEFCFTKAMASKVLAHITGIDVDILNHKKDLSTASVAQKMSWAGTRQSTRIEDVAYSLLGIFGIHMPMLYGEEERAFLRLQTEIISSCPDPSILAWMLPMENPEDNLEDPGDSYSGVIASSPLAFRDCAQVTNLSDQSLFDFDMSNRGIRLRAQFGLLPLGKAKGSCLVLPVCRFQNEVYGVRLRNRGSGHFIRQNAYGLTHISPREVAHRLVLDPFLLPQLPSPSTMANQTQNLILQYRQCALEVVKPPGMAVYRRWPWQQWDEQDTLFFGPNRQQEDVGWVSLKLVASAPYHFYDPDAPASIDFLFYAFDWARQPGSGAPPRWTIHRVRGAVDDRAIEQMNHEAVRDSWNAYWVANRL</sequence>
<dbReference type="PANTHER" id="PTHR10622:SF12">
    <property type="entry name" value="HET DOMAIN-CONTAINING PROTEIN"/>
    <property type="match status" value="1"/>
</dbReference>
<proteinExistence type="predicted"/>
<accession>A0A423VLN6</accession>
<dbReference type="InterPro" id="IPR058525">
    <property type="entry name" value="DUF8212"/>
</dbReference>
<feature type="domain" description="Heterokaryon incompatibility" evidence="1">
    <location>
        <begin position="20"/>
        <end position="71"/>
    </location>
</feature>
<dbReference type="EMBL" id="LJZO01000040">
    <property type="protein sequence ID" value="ROV91932.1"/>
    <property type="molecule type" value="Genomic_DNA"/>
</dbReference>
<feature type="domain" description="DUF8212" evidence="2">
    <location>
        <begin position="192"/>
        <end position="261"/>
    </location>
</feature>
<dbReference type="Pfam" id="PF06985">
    <property type="entry name" value="HET"/>
    <property type="match status" value="1"/>
</dbReference>
<dbReference type="OrthoDB" id="20872at2759"/>
<dbReference type="AlphaFoldDB" id="A0A423VLN6"/>
<protein>
    <submittedName>
        <fullName evidence="3">Uncharacterized protein</fullName>
    </submittedName>
</protein>
<evidence type="ECO:0000313" key="3">
    <source>
        <dbReference type="EMBL" id="ROV91932.1"/>
    </source>
</evidence>
<organism evidence="3 4">
    <name type="scientific">Cytospora chrysosperma</name>
    <name type="common">Cytospora canker fungus</name>
    <name type="synonym">Sphaeria chrysosperma</name>
    <dbReference type="NCBI Taxonomy" id="252740"/>
    <lineage>
        <taxon>Eukaryota</taxon>
        <taxon>Fungi</taxon>
        <taxon>Dikarya</taxon>
        <taxon>Ascomycota</taxon>
        <taxon>Pezizomycotina</taxon>
        <taxon>Sordariomycetes</taxon>
        <taxon>Sordariomycetidae</taxon>
        <taxon>Diaporthales</taxon>
        <taxon>Cytosporaceae</taxon>
        <taxon>Cytospora</taxon>
    </lineage>
</organism>
<dbReference type="PANTHER" id="PTHR10622">
    <property type="entry name" value="HET DOMAIN-CONTAINING PROTEIN"/>
    <property type="match status" value="1"/>
</dbReference>
<dbReference type="Pfam" id="PF26640">
    <property type="entry name" value="DUF8212"/>
    <property type="match status" value="1"/>
</dbReference>
<gene>
    <name evidence="3" type="ORF">VSDG_07643</name>
</gene>
<comment type="caution">
    <text evidence="3">The sequence shown here is derived from an EMBL/GenBank/DDBJ whole genome shotgun (WGS) entry which is preliminary data.</text>
</comment>
<dbReference type="InterPro" id="IPR010730">
    <property type="entry name" value="HET"/>
</dbReference>
<dbReference type="STRING" id="252740.A0A423VLN6"/>
<reference evidence="3 4" key="1">
    <citation type="submission" date="2015-09" db="EMBL/GenBank/DDBJ databases">
        <title>Host preference determinants of Valsa canker pathogens revealed by comparative genomics.</title>
        <authorList>
            <person name="Yin Z."/>
            <person name="Huang L."/>
        </authorList>
    </citation>
    <scope>NUCLEOTIDE SEQUENCE [LARGE SCALE GENOMIC DNA]</scope>
    <source>
        <strain evidence="3 4">YSFL</strain>
    </source>
</reference>
<keyword evidence="4" id="KW-1185">Reference proteome</keyword>
<name>A0A423VLN6_CYTCH</name>
<evidence type="ECO:0000313" key="4">
    <source>
        <dbReference type="Proteomes" id="UP000284375"/>
    </source>
</evidence>
<dbReference type="Proteomes" id="UP000284375">
    <property type="component" value="Unassembled WGS sequence"/>
</dbReference>
<evidence type="ECO:0000259" key="1">
    <source>
        <dbReference type="Pfam" id="PF06985"/>
    </source>
</evidence>
<evidence type="ECO:0000259" key="2">
    <source>
        <dbReference type="Pfam" id="PF26640"/>
    </source>
</evidence>